<gene>
    <name evidence="2" type="ORF">HXA33_11250</name>
</gene>
<evidence type="ECO:0000259" key="1">
    <source>
        <dbReference type="Pfam" id="PF12671"/>
    </source>
</evidence>
<dbReference type="PANTHER" id="PTHR40032:SF1">
    <property type="entry name" value="EXPORTED PROTEIN"/>
    <property type="match status" value="1"/>
</dbReference>
<reference evidence="2" key="1">
    <citation type="submission" date="2020-06" db="EMBL/GenBank/DDBJ databases">
        <title>Insight into the genomes of haloalkaliphilic bacilli from Kenyan soda lakes.</title>
        <authorList>
            <person name="Mwirichia R."/>
            <person name="Villamizar G.C."/>
            <person name="Poehlein A."/>
            <person name="Mugweru J."/>
            <person name="Kipnyargis A."/>
            <person name="Kiplimo D."/>
            <person name="Orwa P."/>
            <person name="Daniel R."/>
        </authorList>
    </citation>
    <scope>NUCLEOTIDE SEQUENCE</scope>
    <source>
        <strain evidence="2">B1096_S55</strain>
    </source>
</reference>
<dbReference type="EMBL" id="JABXYM010000001">
    <property type="protein sequence ID" value="MCR6097136.1"/>
    <property type="molecule type" value="Genomic_DNA"/>
</dbReference>
<accession>A0A9Q4B2P5</accession>
<dbReference type="InterPro" id="IPR024301">
    <property type="entry name" value="Amidase_6"/>
</dbReference>
<organism evidence="2 3">
    <name type="scientific">Salipaludibacillus agaradhaerens</name>
    <name type="common">Bacillus agaradhaerens</name>
    <dbReference type="NCBI Taxonomy" id="76935"/>
    <lineage>
        <taxon>Bacteria</taxon>
        <taxon>Bacillati</taxon>
        <taxon>Bacillota</taxon>
        <taxon>Bacilli</taxon>
        <taxon>Bacillales</taxon>
        <taxon>Bacillaceae</taxon>
    </lineage>
</organism>
<dbReference type="Proteomes" id="UP001057753">
    <property type="component" value="Unassembled WGS sequence"/>
</dbReference>
<sequence>MAEREAIIVKNNVDGYLIQQHVLNDRRVIDYFFTIEQFIIHKDISYLETQRQFRRAVFEEEQLIDDYILAADGHETVSKEELYRERKKMPRQTIHSEKNRFSYDRLEAVKYAERWWNDYNPAYKQFDNDCTNYVSQCLRAGGAPMRGAPNRKEGWWYGDSKWSFSWAVAHSLRWYLSGSEKGLKAEEVSSAEQLMKGDIICYDFTGDGSWQHTTVVVEKDADQMPLVNAHTTNSRMRYWGYEDSTAWTPNIQYKFFHITG</sequence>
<evidence type="ECO:0000313" key="3">
    <source>
        <dbReference type="Proteomes" id="UP001057753"/>
    </source>
</evidence>
<dbReference type="AlphaFoldDB" id="A0A9Q4B2P5"/>
<keyword evidence="3" id="KW-1185">Reference proteome</keyword>
<dbReference type="Pfam" id="PF12671">
    <property type="entry name" value="Amidase_6"/>
    <property type="match status" value="1"/>
</dbReference>
<comment type="caution">
    <text evidence="2">The sequence shown here is derived from an EMBL/GenBank/DDBJ whole genome shotgun (WGS) entry which is preliminary data.</text>
</comment>
<feature type="domain" description="Putative amidase" evidence="1">
    <location>
        <begin position="102"/>
        <end position="254"/>
    </location>
</feature>
<name>A0A9Q4B2P5_SALAG</name>
<evidence type="ECO:0000313" key="2">
    <source>
        <dbReference type="EMBL" id="MCR6097136.1"/>
    </source>
</evidence>
<protein>
    <submittedName>
        <fullName evidence="2">Amidase domain-containing protein</fullName>
    </submittedName>
</protein>
<proteinExistence type="predicted"/>
<dbReference type="PANTHER" id="PTHR40032">
    <property type="entry name" value="EXPORTED PROTEIN-RELATED"/>
    <property type="match status" value="1"/>
</dbReference>